<keyword evidence="3" id="KW-1185">Reference proteome</keyword>
<dbReference type="PROSITE" id="PS50943">
    <property type="entry name" value="HTH_CROC1"/>
    <property type="match status" value="1"/>
</dbReference>
<evidence type="ECO:0000259" key="1">
    <source>
        <dbReference type="PROSITE" id="PS50943"/>
    </source>
</evidence>
<protein>
    <submittedName>
        <fullName evidence="2">Type II toxin-antitoxin system Y4mF family antitoxin</fullName>
    </submittedName>
</protein>
<dbReference type="InterPro" id="IPR010982">
    <property type="entry name" value="Lambda_DNA-bd_dom_sf"/>
</dbReference>
<dbReference type="Proteomes" id="UP000479293">
    <property type="component" value="Unassembled WGS sequence"/>
</dbReference>
<organism evidence="2 3">
    <name type="scientific">Salmonirosea aquatica</name>
    <dbReference type="NCBI Taxonomy" id="2654236"/>
    <lineage>
        <taxon>Bacteria</taxon>
        <taxon>Pseudomonadati</taxon>
        <taxon>Bacteroidota</taxon>
        <taxon>Cytophagia</taxon>
        <taxon>Cytophagales</taxon>
        <taxon>Spirosomataceae</taxon>
        <taxon>Salmonirosea</taxon>
    </lineage>
</organism>
<proteinExistence type="predicted"/>
<dbReference type="EMBL" id="WHLY01000002">
    <property type="protein sequence ID" value="MPR34217.1"/>
    <property type="molecule type" value="Genomic_DNA"/>
</dbReference>
<name>A0A7C9BHZ7_9BACT</name>
<sequence length="71" mass="8148">MENPIAYFVKNKRKSLKLTQIDLAEKSGVGLRFIRDLEQGKATLRLDKVNQVLDMFGCEAGPIRKEENYYG</sequence>
<dbReference type="SMART" id="SM00530">
    <property type="entry name" value="HTH_XRE"/>
    <property type="match status" value="1"/>
</dbReference>
<evidence type="ECO:0000313" key="3">
    <source>
        <dbReference type="Proteomes" id="UP000479293"/>
    </source>
</evidence>
<dbReference type="CDD" id="cd00093">
    <property type="entry name" value="HTH_XRE"/>
    <property type="match status" value="1"/>
</dbReference>
<dbReference type="NCBIfam" id="TIGR03070">
    <property type="entry name" value="couple_hipB"/>
    <property type="match status" value="1"/>
</dbReference>
<dbReference type="GO" id="GO:0003677">
    <property type="term" value="F:DNA binding"/>
    <property type="evidence" value="ECO:0007669"/>
    <property type="project" value="InterPro"/>
</dbReference>
<dbReference type="InterPro" id="IPR001387">
    <property type="entry name" value="Cro/C1-type_HTH"/>
</dbReference>
<comment type="caution">
    <text evidence="2">The sequence shown here is derived from an EMBL/GenBank/DDBJ whole genome shotgun (WGS) entry which is preliminary data.</text>
</comment>
<accession>A0A7C9BHZ7</accession>
<dbReference type="Pfam" id="PF01381">
    <property type="entry name" value="HTH_3"/>
    <property type="match status" value="1"/>
</dbReference>
<dbReference type="Gene3D" id="1.10.260.40">
    <property type="entry name" value="lambda repressor-like DNA-binding domains"/>
    <property type="match status" value="1"/>
</dbReference>
<dbReference type="AlphaFoldDB" id="A0A7C9BHZ7"/>
<reference evidence="2 3" key="1">
    <citation type="submission" date="2019-10" db="EMBL/GenBank/DDBJ databases">
        <title>Draft Genome Sequence of Cytophagaceae sp. SJW1-29.</title>
        <authorList>
            <person name="Choi A."/>
        </authorList>
    </citation>
    <scope>NUCLEOTIDE SEQUENCE [LARGE SCALE GENOMIC DNA]</scope>
    <source>
        <strain evidence="2 3">SJW1-29</strain>
    </source>
</reference>
<evidence type="ECO:0000313" key="2">
    <source>
        <dbReference type="EMBL" id="MPR34217.1"/>
    </source>
</evidence>
<feature type="domain" description="HTH cro/C1-type" evidence="1">
    <location>
        <begin position="9"/>
        <end position="63"/>
    </location>
</feature>
<dbReference type="InterPro" id="IPR017507">
    <property type="entry name" value="Tscrpt_reg_HipB-like"/>
</dbReference>
<dbReference type="RefSeq" id="WP_152760237.1">
    <property type="nucleotide sequence ID" value="NZ_WHLY01000002.1"/>
</dbReference>
<dbReference type="SUPFAM" id="SSF47413">
    <property type="entry name" value="lambda repressor-like DNA-binding domains"/>
    <property type="match status" value="1"/>
</dbReference>
<gene>
    <name evidence="2" type="ORF">GBK04_12830</name>
</gene>